<organism evidence="6 7">
    <name type="scientific">Triparma verrucosa</name>
    <dbReference type="NCBI Taxonomy" id="1606542"/>
    <lineage>
        <taxon>Eukaryota</taxon>
        <taxon>Sar</taxon>
        <taxon>Stramenopiles</taxon>
        <taxon>Ochrophyta</taxon>
        <taxon>Bolidophyceae</taxon>
        <taxon>Parmales</taxon>
        <taxon>Triparmaceae</taxon>
        <taxon>Triparma</taxon>
    </lineage>
</organism>
<keyword evidence="7" id="KW-1185">Reference proteome</keyword>
<dbReference type="PANTHER" id="PTHR37948:SF1">
    <property type="entry name" value="BLL5189 PROTEIN"/>
    <property type="match status" value="1"/>
</dbReference>
<dbReference type="Gene3D" id="1.20.930.10">
    <property type="entry name" value="Conserved domain common to transcription factors TFIIS, elongin A, CRSP70"/>
    <property type="match status" value="1"/>
</dbReference>
<proteinExistence type="predicted"/>
<dbReference type="SUPFAM" id="SSF47676">
    <property type="entry name" value="Conserved domain common to transcription factors TFIIS, elongin A, CRSP70"/>
    <property type="match status" value="1"/>
</dbReference>
<dbReference type="SMART" id="SM00509">
    <property type="entry name" value="TFS2N"/>
    <property type="match status" value="1"/>
</dbReference>
<evidence type="ECO:0000313" key="7">
    <source>
        <dbReference type="Proteomes" id="UP001165160"/>
    </source>
</evidence>
<dbReference type="Pfam" id="PF08711">
    <property type="entry name" value="Med26"/>
    <property type="match status" value="1"/>
</dbReference>
<evidence type="ECO:0000256" key="1">
    <source>
        <dbReference type="ARBA" id="ARBA00004123"/>
    </source>
</evidence>
<dbReference type="EMBL" id="BRXX01000052">
    <property type="protein sequence ID" value="GMH85831.1"/>
    <property type="molecule type" value="Genomic_DNA"/>
</dbReference>
<accession>A0A9W7BC24</accession>
<dbReference type="InterPro" id="IPR003617">
    <property type="entry name" value="TFIIS/CRSP70_N_sub"/>
</dbReference>
<comment type="caution">
    <text evidence="6">The sequence shown here is derived from an EMBL/GenBank/DDBJ whole genome shotgun (WGS) entry which is preliminary data.</text>
</comment>
<dbReference type="Proteomes" id="UP001165160">
    <property type="component" value="Unassembled WGS sequence"/>
</dbReference>
<feature type="domain" description="TFIIS N-terminal" evidence="5">
    <location>
        <begin position="19"/>
        <end position="98"/>
    </location>
</feature>
<dbReference type="AlphaFoldDB" id="A0A9W7BC24"/>
<dbReference type="PROSITE" id="PS51319">
    <property type="entry name" value="TFIIS_N"/>
    <property type="match status" value="1"/>
</dbReference>
<reference evidence="7" key="1">
    <citation type="journal article" date="2023" name="Commun. Biol.">
        <title>Genome analysis of Parmales, the sister group of diatoms, reveals the evolutionary specialization of diatoms from phago-mixotrophs to photoautotrophs.</title>
        <authorList>
            <person name="Ban H."/>
            <person name="Sato S."/>
            <person name="Yoshikawa S."/>
            <person name="Yamada K."/>
            <person name="Nakamura Y."/>
            <person name="Ichinomiya M."/>
            <person name="Sato N."/>
            <person name="Blanc-Mathieu R."/>
            <person name="Endo H."/>
            <person name="Kuwata A."/>
            <person name="Ogata H."/>
        </authorList>
    </citation>
    <scope>NUCLEOTIDE SEQUENCE [LARGE SCALE GENOMIC DNA]</scope>
    <source>
        <strain evidence="7">NIES 3699</strain>
    </source>
</reference>
<gene>
    <name evidence="6" type="ORF">TrVE_jg1737</name>
</gene>
<evidence type="ECO:0000256" key="3">
    <source>
        <dbReference type="PROSITE-ProRule" id="PRU00649"/>
    </source>
</evidence>
<feature type="compositionally biased region" description="Basic and acidic residues" evidence="4">
    <location>
        <begin position="102"/>
        <end position="119"/>
    </location>
</feature>
<sequence>MSASNRALKSLISINADLSLVYSRCKEKGDSESDSAEQLIDLLKSLETYSEGITEEMLVASKLGSVLGKIAKSKKISDAASKQASALVKTWKAKVTAERASKAEASRVEKSSKEPKKSGEVNGVPEPPSTNSEYRVRLVSQNKELYKDPPQSPVLDIRVFPEKASGPSRAANGDFTFSGFSTFKPNRSPEEVLRGGAFGGTYFRPIVSAVTNLRYTGKEAVESSCHSSWVEGLDAKILLTSSVYRENVNKFRKKCGGSLGMWESSGWISETDPYGWFQWYCRFFQGRRTSDDERQIQRWNSLTGEKGRFRNQLLKKIIVAGKEVGDVSISPVVRQTLWHWGFEPTEEKMLKFKKLKGL</sequence>
<dbReference type="PANTHER" id="PTHR37948">
    <property type="entry name" value="ZGC:113208"/>
    <property type="match status" value="1"/>
</dbReference>
<dbReference type="InterPro" id="IPR035441">
    <property type="entry name" value="TFIIS/LEDGF_dom_sf"/>
</dbReference>
<keyword evidence="2 3" id="KW-0539">Nucleus</keyword>
<evidence type="ECO:0000256" key="2">
    <source>
        <dbReference type="ARBA" id="ARBA00023242"/>
    </source>
</evidence>
<feature type="region of interest" description="Disordered" evidence="4">
    <location>
        <begin position="102"/>
        <end position="133"/>
    </location>
</feature>
<dbReference type="GO" id="GO:0005634">
    <property type="term" value="C:nucleus"/>
    <property type="evidence" value="ECO:0007669"/>
    <property type="project" value="UniProtKB-SubCell"/>
</dbReference>
<protein>
    <recommendedName>
        <fullName evidence="5">TFIIS N-terminal domain-containing protein</fullName>
    </recommendedName>
</protein>
<evidence type="ECO:0000313" key="6">
    <source>
        <dbReference type="EMBL" id="GMH85831.1"/>
    </source>
</evidence>
<dbReference type="InterPro" id="IPR017923">
    <property type="entry name" value="TFIIS_N"/>
</dbReference>
<evidence type="ECO:0000259" key="5">
    <source>
        <dbReference type="PROSITE" id="PS51319"/>
    </source>
</evidence>
<comment type="subcellular location">
    <subcellularLocation>
        <location evidence="1 3">Nucleus</location>
    </subcellularLocation>
</comment>
<evidence type="ECO:0000256" key="4">
    <source>
        <dbReference type="SAM" id="MobiDB-lite"/>
    </source>
</evidence>
<name>A0A9W7BC24_9STRA</name>